<evidence type="ECO:0000313" key="3">
    <source>
        <dbReference type="Proteomes" id="UP000297938"/>
    </source>
</evidence>
<feature type="transmembrane region" description="Helical" evidence="1">
    <location>
        <begin position="12"/>
        <end position="35"/>
    </location>
</feature>
<organism evidence="2 3">
    <name type="scientific">Carnobacterium divergens</name>
    <name type="common">Lactobacillus divergens</name>
    <dbReference type="NCBI Taxonomy" id="2748"/>
    <lineage>
        <taxon>Bacteria</taxon>
        <taxon>Bacillati</taxon>
        <taxon>Bacillota</taxon>
        <taxon>Bacilli</taxon>
        <taxon>Lactobacillales</taxon>
        <taxon>Carnobacteriaceae</taxon>
        <taxon>Carnobacterium</taxon>
    </lineage>
</organism>
<reference evidence="2 3" key="1">
    <citation type="journal article" date="2018" name="Int. J. Food Microbiol.">
        <title>Growth of Carnobacterium spp. isolated from chilled vacuum-packaged meat under relevant acidic conditions.</title>
        <authorList>
            <person name="Zhang P."/>
            <person name="Badoni M."/>
            <person name="Ganzle M."/>
            <person name="Yang X."/>
        </authorList>
    </citation>
    <scope>NUCLEOTIDE SEQUENCE [LARGE SCALE GENOMIC DNA]</scope>
    <source>
        <strain evidence="2 3">B2</strain>
    </source>
</reference>
<comment type="caution">
    <text evidence="2">The sequence shown here is derived from an EMBL/GenBank/DDBJ whole genome shotgun (WGS) entry which is preliminary data.</text>
</comment>
<keyword evidence="1" id="KW-0812">Transmembrane</keyword>
<gene>
    <name evidence="2" type="ORF">CKN69_03025</name>
</gene>
<dbReference type="Proteomes" id="UP000297938">
    <property type="component" value="Unassembled WGS sequence"/>
</dbReference>
<evidence type="ECO:0000256" key="1">
    <source>
        <dbReference type="SAM" id="Phobius"/>
    </source>
</evidence>
<dbReference type="EMBL" id="NRPP01000007">
    <property type="protein sequence ID" value="TFJ28518.1"/>
    <property type="molecule type" value="Genomic_DNA"/>
</dbReference>
<keyword evidence="1" id="KW-0472">Membrane</keyword>
<feature type="transmembrane region" description="Helical" evidence="1">
    <location>
        <begin position="77"/>
        <end position="100"/>
    </location>
</feature>
<protein>
    <submittedName>
        <fullName evidence="2">Uncharacterized protein</fullName>
    </submittedName>
</protein>
<feature type="transmembrane region" description="Helical" evidence="1">
    <location>
        <begin position="41"/>
        <end position="57"/>
    </location>
</feature>
<evidence type="ECO:0000313" key="2">
    <source>
        <dbReference type="EMBL" id="TFJ28518.1"/>
    </source>
</evidence>
<feature type="transmembrane region" description="Helical" evidence="1">
    <location>
        <begin position="120"/>
        <end position="138"/>
    </location>
</feature>
<name>A0A7Z8D025_CARDV</name>
<sequence length="145" mass="17090">MFINSLMVSIALWGYFFFNFSIFLLIATCNITLIIINLSPFLPLDGYFIMSTIFKEVNLRKKMLDIFKSKKLKKSNLFINLYLLISLILIFALVSSQIIWLSKLIIVAYAKSSNLWEMLYQIRLIIIGFFLLLSITIFRKRIKRE</sequence>
<keyword evidence="1" id="KW-1133">Transmembrane helix</keyword>
<accession>A0A7Z8D025</accession>
<dbReference type="AlphaFoldDB" id="A0A7Z8D025"/>
<proteinExistence type="predicted"/>